<organism evidence="2 3">
    <name type="scientific">Arctia plantaginis</name>
    <name type="common">Wood tiger moth</name>
    <name type="synonym">Phalaena plantaginis</name>
    <dbReference type="NCBI Taxonomy" id="874455"/>
    <lineage>
        <taxon>Eukaryota</taxon>
        <taxon>Metazoa</taxon>
        <taxon>Ecdysozoa</taxon>
        <taxon>Arthropoda</taxon>
        <taxon>Hexapoda</taxon>
        <taxon>Insecta</taxon>
        <taxon>Pterygota</taxon>
        <taxon>Neoptera</taxon>
        <taxon>Endopterygota</taxon>
        <taxon>Lepidoptera</taxon>
        <taxon>Glossata</taxon>
        <taxon>Ditrysia</taxon>
        <taxon>Noctuoidea</taxon>
        <taxon>Erebidae</taxon>
        <taxon>Arctiinae</taxon>
        <taxon>Arctia</taxon>
    </lineage>
</organism>
<comment type="caution">
    <text evidence="2">The sequence shown here is derived from an EMBL/GenBank/DDBJ whole genome shotgun (WGS) entry which is preliminary data.</text>
</comment>
<dbReference type="EMBL" id="CADEBD010000226">
    <property type="protein sequence ID" value="CAB3226375.1"/>
    <property type="molecule type" value="Genomic_DNA"/>
</dbReference>
<evidence type="ECO:0000313" key="2">
    <source>
        <dbReference type="EMBL" id="CAB3226375.1"/>
    </source>
</evidence>
<dbReference type="AlphaFoldDB" id="A0A8S0Z3C2"/>
<dbReference type="InterPro" id="IPR043504">
    <property type="entry name" value="Peptidase_S1_PA_chymotrypsin"/>
</dbReference>
<dbReference type="GO" id="GO:0004252">
    <property type="term" value="F:serine-type endopeptidase activity"/>
    <property type="evidence" value="ECO:0007669"/>
    <property type="project" value="InterPro"/>
</dbReference>
<feature type="domain" description="Peptidase S1" evidence="1">
    <location>
        <begin position="23"/>
        <end position="219"/>
    </location>
</feature>
<name>A0A8S0Z3C2_ARCPL</name>
<evidence type="ECO:0000259" key="1">
    <source>
        <dbReference type="Pfam" id="PF00089"/>
    </source>
</evidence>
<accession>A0A8S0Z3C2</accession>
<sequence length="639" mass="73332">MFLEFLIFLTIDNRDTLPEIAVTGVVLVKKDYALVNAHDVSKIPLTMLKEHGRVQFYATADVPWFCKPKSYTAHPEYGPITFNTVALLELDIMNTEEPYPLKPICWTSQPLNASTFLYAAGYTDENRLLEKVIHKLQYTDNTSCSEFYHRAKLSDKTREPVYYLCGHAVSSKSHCVWDNGMVLISNATQYFTLLGFGIRGPGCAAPARFINLQYYYEWVQEVTTEVDHYDDYRRDGGFEEVPLHELFNAQSGLREGDENRRSSVNKSIPIKHHYYSFDTDLPLYFNVEPTDADTIAVFPFNETWESFDKACNSWRTLMYREFFELKAEGRIGNAVFKMNVQEHSSAILSIKERIDLVEGEAITSSEEMVPNLMKHYPFKDLYPSPAKSEHGKWVPGKLLKPTFLKEFFDPLNVTNYNLYITFTIKDKATMKFEVYGEPYGPEDPNLTTKPPGRLLRFGSEEESAEYQTQKPIKKAKVQFHQGFRNLLPDAPMFKSGFVKEVYDSDGHSLYGVINRKTRATTTVRTTTSPKYFRPLSSVVIRPKPKTLTPQWYPKIRIVGDRKILTSSKRKTTKSVPVSKRRKYDKVHMLTRAFTTSTLYPAAHVKTVMEASGAPSTVVVFRVTLVKIISFHILMLLLNS</sequence>
<reference evidence="2 3" key="1">
    <citation type="submission" date="2020-04" db="EMBL/GenBank/DDBJ databases">
        <authorList>
            <person name="Wallbank WR R."/>
            <person name="Pardo Diaz C."/>
            <person name="Kozak K."/>
            <person name="Martin S."/>
            <person name="Jiggins C."/>
            <person name="Moest M."/>
            <person name="Warren A I."/>
            <person name="Byers J.R.P. K."/>
            <person name="Montejo-Kovacevich G."/>
            <person name="Yen C E."/>
        </authorList>
    </citation>
    <scope>NUCLEOTIDE SEQUENCE [LARGE SCALE GENOMIC DNA]</scope>
</reference>
<protein>
    <recommendedName>
        <fullName evidence="1">Peptidase S1 domain-containing protein</fullName>
    </recommendedName>
</protein>
<dbReference type="OrthoDB" id="76388at2759"/>
<dbReference type="InterPro" id="IPR009003">
    <property type="entry name" value="Peptidase_S1_PA"/>
</dbReference>
<gene>
    <name evidence="2" type="ORF">APLA_LOCUS2666</name>
</gene>
<dbReference type="InterPro" id="IPR001254">
    <property type="entry name" value="Trypsin_dom"/>
</dbReference>
<evidence type="ECO:0000313" key="3">
    <source>
        <dbReference type="Proteomes" id="UP000494256"/>
    </source>
</evidence>
<dbReference type="SUPFAM" id="SSF50494">
    <property type="entry name" value="Trypsin-like serine proteases"/>
    <property type="match status" value="1"/>
</dbReference>
<dbReference type="GO" id="GO:0006508">
    <property type="term" value="P:proteolysis"/>
    <property type="evidence" value="ECO:0007669"/>
    <property type="project" value="InterPro"/>
</dbReference>
<proteinExistence type="predicted"/>
<dbReference type="Gene3D" id="2.40.10.10">
    <property type="entry name" value="Trypsin-like serine proteases"/>
    <property type="match status" value="1"/>
</dbReference>
<dbReference type="Pfam" id="PF00089">
    <property type="entry name" value="Trypsin"/>
    <property type="match status" value="1"/>
</dbReference>
<dbReference type="Proteomes" id="UP000494256">
    <property type="component" value="Unassembled WGS sequence"/>
</dbReference>